<dbReference type="GO" id="GO:0008276">
    <property type="term" value="F:protein methyltransferase activity"/>
    <property type="evidence" value="ECO:0007669"/>
    <property type="project" value="TreeGrafter"/>
</dbReference>
<dbReference type="OrthoDB" id="129465at2"/>
<dbReference type="Pfam" id="PF25004">
    <property type="entry name" value="DUF7782"/>
    <property type="match status" value="1"/>
</dbReference>
<evidence type="ECO:0000256" key="1">
    <source>
        <dbReference type="ARBA" id="ARBA00006149"/>
    </source>
</evidence>
<dbReference type="GO" id="GO:0008170">
    <property type="term" value="F:N-methyltransferase activity"/>
    <property type="evidence" value="ECO:0007669"/>
    <property type="project" value="UniProtKB-ARBA"/>
</dbReference>
<organism evidence="9 10">
    <name type="scientific">Microbacterium saccharophilum</name>
    <dbReference type="NCBI Taxonomy" id="1213358"/>
    <lineage>
        <taxon>Bacteria</taxon>
        <taxon>Bacillati</taxon>
        <taxon>Actinomycetota</taxon>
        <taxon>Actinomycetes</taxon>
        <taxon>Micrococcales</taxon>
        <taxon>Microbacteriaceae</taxon>
        <taxon>Microbacterium</taxon>
    </lineage>
</organism>
<sequence>MVPALSAPRDGPRGAGSTRLNGPVTSAPATPHPALVAALRADLTSAGYTADAVRGAWGSLADEAIGHGLHGPALAALGERTDALAVLCRLLFLGAPAPRAAVDAALPSLGAEGLAALGLADRDGDTVRATALVRPQDFADARGAGQWWIASDLDEAAIGGALPTGHVLGVGGASLTLAGLQLPGHAGLALDVGTGCGIQALRARRTVDRVVATDVSARALAFTALNALLNDVDGIEVRLGSLFEPVAGELFDRVVSNPPFVITPRVEGVPEYEYRDGGMAGDDLVAAFVRGVGQVLALGGTAQLLGNWEYRTGADGLDRVREWVAASPVPLDAWVVERELLDPLAYAELWVRDGGTAPGSPAYARLVEAWLADFADREVTAIGFGYLLLRRAEDEPTLARYERITQGVGDALGIHQGAALTAWDRLARTDDEALARAVLTVADDVTEARHHLPGAEAPSVIELRQGGGFARTVQVDPALAALVGACDGDLPVGVLISAIADLLEADAAALSADLLPRVRELLFTGFLAWG</sequence>
<protein>
    <submittedName>
        <fullName evidence="9">Methyltransferase</fullName>
    </submittedName>
</protein>
<keyword evidence="10" id="KW-1185">Reference proteome</keyword>
<dbReference type="InterPro" id="IPR029063">
    <property type="entry name" value="SAM-dependent_MTases_sf"/>
</dbReference>
<dbReference type="CDD" id="cd02440">
    <property type="entry name" value="AdoMet_MTases"/>
    <property type="match status" value="1"/>
</dbReference>
<keyword evidence="3 9" id="KW-0808">Transferase</keyword>
<evidence type="ECO:0000313" key="9">
    <source>
        <dbReference type="EMBL" id="TXK15079.1"/>
    </source>
</evidence>
<dbReference type="AlphaFoldDB" id="A0A5C8I8U5"/>
<dbReference type="Proteomes" id="UP000321949">
    <property type="component" value="Unassembled WGS sequence"/>
</dbReference>
<proteinExistence type="inferred from homology"/>
<dbReference type="GO" id="GO:0008757">
    <property type="term" value="F:S-adenosylmethionine-dependent methyltransferase activity"/>
    <property type="evidence" value="ECO:0007669"/>
    <property type="project" value="TreeGrafter"/>
</dbReference>
<comment type="caution">
    <text evidence="9">The sequence shown here is derived from an EMBL/GenBank/DDBJ whole genome shotgun (WGS) entry which is preliminary data.</text>
</comment>
<dbReference type="GO" id="GO:0003676">
    <property type="term" value="F:nucleic acid binding"/>
    <property type="evidence" value="ECO:0007669"/>
    <property type="project" value="InterPro"/>
</dbReference>
<reference evidence="9 10" key="1">
    <citation type="submission" date="2019-08" db="EMBL/GenBank/DDBJ databases">
        <authorList>
            <person name="Dong K."/>
        </authorList>
    </citation>
    <scope>NUCLEOTIDE SEQUENCE [LARGE SCALE GENOMIC DNA]</scope>
    <source>
        <strain evidence="9 10">K-1</strain>
    </source>
</reference>
<dbReference type="EMBL" id="VRSX01000001">
    <property type="protein sequence ID" value="TXK15079.1"/>
    <property type="molecule type" value="Genomic_DNA"/>
</dbReference>
<dbReference type="PROSITE" id="PS00092">
    <property type="entry name" value="N6_MTASE"/>
    <property type="match status" value="1"/>
</dbReference>
<dbReference type="GO" id="GO:0032259">
    <property type="term" value="P:methylation"/>
    <property type="evidence" value="ECO:0007669"/>
    <property type="project" value="UniProtKB-KW"/>
</dbReference>
<feature type="region of interest" description="Disordered" evidence="5">
    <location>
        <begin position="1"/>
        <end position="29"/>
    </location>
</feature>
<feature type="compositionally biased region" description="Polar residues" evidence="5">
    <location>
        <begin position="18"/>
        <end position="28"/>
    </location>
</feature>
<name>A0A5C8I8U5_9MICO</name>
<dbReference type="PANTHER" id="PTHR45875">
    <property type="entry name" value="METHYLTRANSFERASE N6AMT1"/>
    <property type="match status" value="1"/>
</dbReference>
<feature type="domain" description="Methyltransferase small" evidence="6">
    <location>
        <begin position="174"/>
        <end position="261"/>
    </location>
</feature>
<evidence type="ECO:0000259" key="7">
    <source>
        <dbReference type="Pfam" id="PF23186"/>
    </source>
</evidence>
<dbReference type="InterPro" id="IPR052190">
    <property type="entry name" value="Euk-Arch_PrmC-MTase"/>
</dbReference>
<evidence type="ECO:0000256" key="3">
    <source>
        <dbReference type="ARBA" id="ARBA00022679"/>
    </source>
</evidence>
<feature type="domain" description="DUF7782" evidence="8">
    <location>
        <begin position="422"/>
        <end position="527"/>
    </location>
</feature>
<keyword evidence="4" id="KW-0949">S-adenosyl-L-methionine</keyword>
<evidence type="ECO:0000256" key="5">
    <source>
        <dbReference type="SAM" id="MobiDB-lite"/>
    </source>
</evidence>
<dbReference type="InterPro" id="IPR007848">
    <property type="entry name" value="Small_mtfrase_dom"/>
</dbReference>
<dbReference type="Pfam" id="PF23186">
    <property type="entry name" value="DUF7059"/>
    <property type="match status" value="1"/>
</dbReference>
<dbReference type="SUPFAM" id="SSF53335">
    <property type="entry name" value="S-adenosyl-L-methionine-dependent methyltransferases"/>
    <property type="match status" value="1"/>
</dbReference>
<keyword evidence="2 9" id="KW-0489">Methyltransferase</keyword>
<evidence type="ECO:0000256" key="4">
    <source>
        <dbReference type="ARBA" id="ARBA00022691"/>
    </source>
</evidence>
<dbReference type="Pfam" id="PF05175">
    <property type="entry name" value="MTS"/>
    <property type="match status" value="1"/>
</dbReference>
<feature type="domain" description="DUF7059" evidence="7">
    <location>
        <begin position="45"/>
        <end position="130"/>
    </location>
</feature>
<evidence type="ECO:0000259" key="8">
    <source>
        <dbReference type="Pfam" id="PF25004"/>
    </source>
</evidence>
<dbReference type="GO" id="GO:0035657">
    <property type="term" value="C:eRF1 methyltransferase complex"/>
    <property type="evidence" value="ECO:0007669"/>
    <property type="project" value="TreeGrafter"/>
</dbReference>
<gene>
    <name evidence="9" type="ORF">FVP74_01235</name>
</gene>
<dbReference type="InterPro" id="IPR002052">
    <property type="entry name" value="DNA_methylase_N6_adenine_CS"/>
</dbReference>
<evidence type="ECO:0000313" key="10">
    <source>
        <dbReference type="Proteomes" id="UP000321949"/>
    </source>
</evidence>
<comment type="similarity">
    <text evidence="1">Belongs to the eukaryotic/archaeal PrmC-related family.</text>
</comment>
<accession>A0A5C8I8U5</accession>
<dbReference type="InterPro" id="IPR056684">
    <property type="entry name" value="DUF7782"/>
</dbReference>
<dbReference type="InterPro" id="IPR055487">
    <property type="entry name" value="DUF7059"/>
</dbReference>
<evidence type="ECO:0000256" key="2">
    <source>
        <dbReference type="ARBA" id="ARBA00022603"/>
    </source>
</evidence>
<dbReference type="PANTHER" id="PTHR45875:SF1">
    <property type="entry name" value="METHYLTRANSFERASE N6AMT1"/>
    <property type="match status" value="1"/>
</dbReference>
<evidence type="ECO:0000259" key="6">
    <source>
        <dbReference type="Pfam" id="PF05175"/>
    </source>
</evidence>
<dbReference type="Gene3D" id="3.40.50.150">
    <property type="entry name" value="Vaccinia Virus protein VP39"/>
    <property type="match status" value="1"/>
</dbReference>